<dbReference type="Gene3D" id="3.30.420.610">
    <property type="entry name" value="LOTUS domain-like"/>
    <property type="match status" value="1"/>
</dbReference>
<gene>
    <name evidence="2" type="ORF">DO83_07450</name>
    <name evidence="3" type="ORF">G5A72_06830</name>
</gene>
<evidence type="ECO:0000259" key="1">
    <source>
        <dbReference type="PROSITE" id="PS51644"/>
    </source>
</evidence>
<protein>
    <submittedName>
        <fullName evidence="3">NYN domain-containing protein</fullName>
    </submittedName>
</protein>
<dbReference type="Pfam" id="PF01936">
    <property type="entry name" value="NYN"/>
    <property type="match status" value="1"/>
</dbReference>
<dbReference type="PANTHER" id="PTHR35811:SF1">
    <property type="entry name" value="HTH OST-TYPE DOMAIN-CONTAINING PROTEIN"/>
    <property type="match status" value="1"/>
</dbReference>
<dbReference type="Gene3D" id="3.40.50.1010">
    <property type="entry name" value="5'-nuclease"/>
    <property type="match status" value="1"/>
</dbReference>
<accession>A0A1Q2C6S7</accession>
<dbReference type="EMBL" id="JAAITB010000012">
    <property type="protein sequence ID" value="NSJ79306.1"/>
    <property type="molecule type" value="Genomic_DNA"/>
</dbReference>
<sequence>MRENMIEEEKNQFAVLIDADNISPKYAPIIFQELEAYGFPSCRRIYGNWSKANGWNEELLLEYSIIPVQQFSYTSGKNATDMAMVIDAMDLLYGKKVDGFCIVTSDSDFTRLAMRLREEHMYVIGMGESKTPVALTRACNKFIHLNLIYEADRGKEEDMESDEIENVTSLDEISYTIADIISENGNAPVDLGKIGNRLNAKYSDFDVRNYGYTKLSVLIDEEMDNFMLVQEDTNCYVEFKELTSRETIEEEVIHFVKKNGGSLDNLSAVTLELKDKHSGFNIKDYGYSRMSSFLRSIRCLTVNGNTVRLKKRREKGERR</sequence>
<reference evidence="3 5" key="2">
    <citation type="journal article" date="2020" name="Cell Host Microbe">
        <title>Functional and Genomic Variation between Human-Derived Isolates of Lachnospiraceae Reveals Inter- and Intra-Species Diversity.</title>
        <authorList>
            <person name="Sorbara M.T."/>
            <person name="Littmann E.R."/>
            <person name="Fontana E."/>
            <person name="Moody T.U."/>
            <person name="Kohout C.E."/>
            <person name="Gjonbalaj M."/>
            <person name="Eaton V."/>
            <person name="Seok R."/>
            <person name="Leiner I.M."/>
            <person name="Pamer E.G."/>
        </authorList>
    </citation>
    <scope>NUCLEOTIDE SEQUENCE [LARGE SCALE GENOMIC DNA]</scope>
    <source>
        <strain evidence="3 5">MSK.14.57</strain>
    </source>
</reference>
<name>A0A1Q2C6S7_ANAHA</name>
<reference evidence="3" key="3">
    <citation type="submission" date="2020-02" db="EMBL/GenBank/DDBJ databases">
        <authorList>
            <person name="Littmann E."/>
            <person name="Sorbara M."/>
        </authorList>
    </citation>
    <scope>NUCLEOTIDE SEQUENCE</scope>
    <source>
        <strain evidence="3">MSK.14.57</strain>
    </source>
</reference>
<evidence type="ECO:0000313" key="3">
    <source>
        <dbReference type="EMBL" id="NSJ79306.1"/>
    </source>
</evidence>
<reference evidence="2 4" key="1">
    <citation type="journal article" date="2016" name="Sci. Rep.">
        <title>Accelerated dysbiosis of gut microbiota during aggravation of DSS-induced colitis by a butyrate-producing bacterium.</title>
        <authorList>
            <person name="Zhang Q."/>
            <person name="Wu Y."/>
            <person name="Wang J."/>
            <person name="Wu G."/>
            <person name="Long W."/>
            <person name="Xue Z."/>
            <person name="Wang L."/>
            <person name="Zhang X."/>
            <person name="Pang X."/>
            <person name="Zhao Y."/>
            <person name="Zhao L."/>
            <person name="Zhang C."/>
        </authorList>
    </citation>
    <scope>NUCLEOTIDE SEQUENCE [LARGE SCALE GENOMIC DNA]</scope>
    <source>
        <strain evidence="2 4">BPB5</strain>
    </source>
</reference>
<dbReference type="CDD" id="cd11297">
    <property type="entry name" value="PIN_LabA-like_N_1"/>
    <property type="match status" value="1"/>
</dbReference>
<dbReference type="InterPro" id="IPR025605">
    <property type="entry name" value="OST-HTH/LOTUS_dom"/>
</dbReference>
<dbReference type="Proteomes" id="UP000188159">
    <property type="component" value="Chromosome"/>
</dbReference>
<evidence type="ECO:0000313" key="5">
    <source>
        <dbReference type="Proteomes" id="UP001644750"/>
    </source>
</evidence>
<dbReference type="AlphaFoldDB" id="A0A1Q2C6S7"/>
<dbReference type="PROSITE" id="PS51644">
    <property type="entry name" value="HTH_OST"/>
    <property type="match status" value="2"/>
</dbReference>
<evidence type="ECO:0000313" key="2">
    <source>
        <dbReference type="EMBL" id="AQP39437.1"/>
    </source>
</evidence>
<dbReference type="InterPro" id="IPR021139">
    <property type="entry name" value="NYN"/>
</dbReference>
<dbReference type="GO" id="GO:0004540">
    <property type="term" value="F:RNA nuclease activity"/>
    <property type="evidence" value="ECO:0007669"/>
    <property type="project" value="InterPro"/>
</dbReference>
<keyword evidence="5" id="KW-1185">Reference proteome</keyword>
<dbReference type="PANTHER" id="PTHR35811">
    <property type="entry name" value="SLR1870 PROTEIN"/>
    <property type="match status" value="1"/>
</dbReference>
<feature type="domain" description="HTH OST-type" evidence="1">
    <location>
        <begin position="169"/>
        <end position="241"/>
    </location>
</feature>
<dbReference type="Pfam" id="PF12872">
    <property type="entry name" value="OST-HTH"/>
    <property type="match status" value="2"/>
</dbReference>
<evidence type="ECO:0000313" key="4">
    <source>
        <dbReference type="Proteomes" id="UP000188159"/>
    </source>
</evidence>
<dbReference type="Proteomes" id="UP001644750">
    <property type="component" value="Unassembled WGS sequence"/>
</dbReference>
<dbReference type="InterPro" id="IPR041966">
    <property type="entry name" value="LOTUS-like"/>
</dbReference>
<dbReference type="CDD" id="cd10146">
    <property type="entry name" value="LabA_like_C"/>
    <property type="match status" value="1"/>
</dbReference>
<organism evidence="2 4">
    <name type="scientific">Anaerostipes hadrus</name>
    <dbReference type="NCBI Taxonomy" id="649756"/>
    <lineage>
        <taxon>Bacteria</taxon>
        <taxon>Bacillati</taxon>
        <taxon>Bacillota</taxon>
        <taxon>Clostridia</taxon>
        <taxon>Lachnospirales</taxon>
        <taxon>Lachnospiraceae</taxon>
        <taxon>Anaerostipes</taxon>
    </lineage>
</organism>
<feature type="domain" description="HTH OST-type" evidence="1">
    <location>
        <begin position="244"/>
        <end position="319"/>
    </location>
</feature>
<proteinExistence type="predicted"/>
<dbReference type="EMBL" id="CP012098">
    <property type="protein sequence ID" value="AQP39437.1"/>
    <property type="molecule type" value="Genomic_DNA"/>
</dbReference>